<dbReference type="InterPro" id="IPR001796">
    <property type="entry name" value="DHFR_dom"/>
</dbReference>
<dbReference type="FunFam" id="3.40.430.10:FF:000009">
    <property type="entry name" value="Dihydrofolate reductase"/>
    <property type="match status" value="1"/>
</dbReference>
<proteinExistence type="inferred from homology"/>
<evidence type="ECO:0000256" key="7">
    <source>
        <dbReference type="PIRNR" id="PIRNR000194"/>
    </source>
</evidence>
<dbReference type="GO" id="GO:0050661">
    <property type="term" value="F:NADP binding"/>
    <property type="evidence" value="ECO:0007669"/>
    <property type="project" value="InterPro"/>
</dbReference>
<sequence length="170" mass="19758">MTKKISAIWAQDEKGLIGKEGRLPWSLPADLEHFKAVTSGHAMVMGRLTFDGMGQRALPNRQSLVLTRDEDYQFEHDRVAIFHSVDEILDWYKQQDQNLYVIGGSQIFSAFEPFLDQVIMTDIHGQFEGDVYFPKDFDWSVFEEKESLFREKDAANTVDFTIRVFERRVS</sequence>
<dbReference type="GO" id="GO:0005829">
    <property type="term" value="C:cytosol"/>
    <property type="evidence" value="ECO:0007669"/>
    <property type="project" value="TreeGrafter"/>
</dbReference>
<comment type="similarity">
    <text evidence="2 7 8">Belongs to the dihydrofolate reductase family.</text>
</comment>
<feature type="domain" description="DHFR" evidence="9">
    <location>
        <begin position="4"/>
        <end position="167"/>
    </location>
</feature>
<evidence type="ECO:0000256" key="1">
    <source>
        <dbReference type="ARBA" id="ARBA00004903"/>
    </source>
</evidence>
<evidence type="ECO:0000259" key="9">
    <source>
        <dbReference type="PROSITE" id="PS51330"/>
    </source>
</evidence>
<dbReference type="GO" id="GO:0006730">
    <property type="term" value="P:one-carbon metabolic process"/>
    <property type="evidence" value="ECO:0007669"/>
    <property type="project" value="UniProtKB-KW"/>
</dbReference>
<accession>A0AA96VG32</accession>
<evidence type="ECO:0000313" key="11">
    <source>
        <dbReference type="Proteomes" id="UP001304088"/>
    </source>
</evidence>
<comment type="function">
    <text evidence="7">Key enzyme in folate metabolism. Catalyzes an essential reaction for de novo glycine and purine synthesis, and for DNA precursor synthesis.</text>
</comment>
<dbReference type="PRINTS" id="PR00070">
    <property type="entry name" value="DHFR"/>
</dbReference>
<evidence type="ECO:0000313" key="10">
    <source>
        <dbReference type="EMBL" id="WNY47949.1"/>
    </source>
</evidence>
<dbReference type="PROSITE" id="PS00075">
    <property type="entry name" value="DHFR_1"/>
    <property type="match status" value="1"/>
</dbReference>
<evidence type="ECO:0000256" key="8">
    <source>
        <dbReference type="RuleBase" id="RU004474"/>
    </source>
</evidence>
<dbReference type="KEGG" id="ssuv:PXH68_04365"/>
<evidence type="ECO:0000256" key="2">
    <source>
        <dbReference type="ARBA" id="ARBA00009539"/>
    </source>
</evidence>
<protein>
    <recommendedName>
        <fullName evidence="3 7">Dihydrofolate reductase</fullName>
        <ecNumber evidence="3 7">1.5.1.3</ecNumber>
    </recommendedName>
</protein>
<reference evidence="10 11" key="1">
    <citation type="submission" date="2023-02" db="EMBL/GenBank/DDBJ databases">
        <title>Streptococcus sp. Genome Sequencing and Assembly.</title>
        <authorList>
            <person name="Shore S.M."/>
            <person name="Nicholson T.L."/>
        </authorList>
    </citation>
    <scope>NUCLEOTIDE SEQUENCE [LARGE SCALE GENOMIC DNA]</scope>
    <source>
        <strain evidence="10 11">29896</strain>
    </source>
</reference>
<dbReference type="EMBL" id="CP118733">
    <property type="protein sequence ID" value="WNY47949.1"/>
    <property type="molecule type" value="Genomic_DNA"/>
</dbReference>
<comment type="catalytic activity">
    <reaction evidence="7">
        <text>(6S)-5,6,7,8-tetrahydrofolate + NADP(+) = 7,8-dihydrofolate + NADPH + H(+)</text>
        <dbReference type="Rhea" id="RHEA:15009"/>
        <dbReference type="ChEBI" id="CHEBI:15378"/>
        <dbReference type="ChEBI" id="CHEBI:57451"/>
        <dbReference type="ChEBI" id="CHEBI:57453"/>
        <dbReference type="ChEBI" id="CHEBI:57783"/>
        <dbReference type="ChEBI" id="CHEBI:58349"/>
        <dbReference type="EC" id="1.5.1.3"/>
    </reaction>
</comment>
<dbReference type="CDD" id="cd00209">
    <property type="entry name" value="DHFR"/>
    <property type="match status" value="1"/>
</dbReference>
<keyword evidence="6 7" id="KW-0560">Oxidoreductase</keyword>
<dbReference type="GO" id="GO:0046452">
    <property type="term" value="P:dihydrofolate metabolic process"/>
    <property type="evidence" value="ECO:0007669"/>
    <property type="project" value="TreeGrafter"/>
</dbReference>
<dbReference type="Gene3D" id="3.40.430.10">
    <property type="entry name" value="Dihydrofolate Reductase, subunit A"/>
    <property type="match status" value="1"/>
</dbReference>
<dbReference type="GO" id="GO:0004146">
    <property type="term" value="F:dihydrofolate reductase activity"/>
    <property type="evidence" value="ECO:0007669"/>
    <property type="project" value="UniProtKB-EC"/>
</dbReference>
<dbReference type="InterPro" id="IPR024072">
    <property type="entry name" value="DHFR-like_dom_sf"/>
</dbReference>
<dbReference type="GO" id="GO:0046655">
    <property type="term" value="P:folic acid metabolic process"/>
    <property type="evidence" value="ECO:0007669"/>
    <property type="project" value="TreeGrafter"/>
</dbReference>
<dbReference type="InterPro" id="IPR012259">
    <property type="entry name" value="DHFR"/>
</dbReference>
<evidence type="ECO:0000256" key="3">
    <source>
        <dbReference type="ARBA" id="ARBA00012856"/>
    </source>
</evidence>
<keyword evidence="4 7" id="KW-0554">One-carbon metabolism</keyword>
<keyword evidence="11" id="KW-1185">Reference proteome</keyword>
<dbReference type="InterPro" id="IPR017925">
    <property type="entry name" value="DHFR_CS"/>
</dbReference>
<organism evidence="10 11">
    <name type="scientific">Streptococcus suivaginalis</name>
    <dbReference type="NCBI Taxonomy" id="3028082"/>
    <lineage>
        <taxon>Bacteria</taxon>
        <taxon>Bacillati</taxon>
        <taxon>Bacillota</taxon>
        <taxon>Bacilli</taxon>
        <taxon>Lactobacillales</taxon>
        <taxon>Streptococcaceae</taxon>
        <taxon>Streptococcus</taxon>
    </lineage>
</organism>
<dbReference type="EC" id="1.5.1.3" evidence="3 7"/>
<dbReference type="Proteomes" id="UP001304088">
    <property type="component" value="Chromosome"/>
</dbReference>
<comment type="pathway">
    <text evidence="1 7">Cofactor biosynthesis; tetrahydrofolate biosynthesis; 5,6,7,8-tetrahydrofolate from 7,8-dihydrofolate: step 1/1.</text>
</comment>
<evidence type="ECO:0000256" key="4">
    <source>
        <dbReference type="ARBA" id="ARBA00022563"/>
    </source>
</evidence>
<evidence type="ECO:0000256" key="6">
    <source>
        <dbReference type="ARBA" id="ARBA00023002"/>
    </source>
</evidence>
<dbReference type="PANTHER" id="PTHR48069">
    <property type="entry name" value="DIHYDROFOLATE REDUCTASE"/>
    <property type="match status" value="1"/>
</dbReference>
<dbReference type="PROSITE" id="PS51330">
    <property type="entry name" value="DHFR_2"/>
    <property type="match status" value="1"/>
</dbReference>
<name>A0AA96VG32_9STRE</name>
<dbReference type="Pfam" id="PF00186">
    <property type="entry name" value="DHFR_1"/>
    <property type="match status" value="1"/>
</dbReference>
<dbReference type="GO" id="GO:0046654">
    <property type="term" value="P:tetrahydrofolate biosynthetic process"/>
    <property type="evidence" value="ECO:0007669"/>
    <property type="project" value="InterPro"/>
</dbReference>
<dbReference type="PIRSF" id="PIRSF000194">
    <property type="entry name" value="DHFR"/>
    <property type="match status" value="1"/>
</dbReference>
<dbReference type="AlphaFoldDB" id="A0AA96VG32"/>
<dbReference type="RefSeq" id="WP_248027949.1">
    <property type="nucleotide sequence ID" value="NZ_CP118733.1"/>
</dbReference>
<dbReference type="SUPFAM" id="SSF53597">
    <property type="entry name" value="Dihydrofolate reductase-like"/>
    <property type="match status" value="1"/>
</dbReference>
<dbReference type="PANTHER" id="PTHR48069:SF3">
    <property type="entry name" value="DIHYDROFOLATE REDUCTASE"/>
    <property type="match status" value="1"/>
</dbReference>
<keyword evidence="5 7" id="KW-0521">NADP</keyword>
<evidence type="ECO:0000256" key="5">
    <source>
        <dbReference type="ARBA" id="ARBA00022857"/>
    </source>
</evidence>
<gene>
    <name evidence="10" type="ORF">PXH68_04365</name>
</gene>